<feature type="transmembrane region" description="Helical" evidence="1">
    <location>
        <begin position="285"/>
        <end position="306"/>
    </location>
</feature>
<keyword evidence="1" id="KW-0812">Transmembrane</keyword>
<dbReference type="InterPro" id="IPR050879">
    <property type="entry name" value="Acyltransferase_3"/>
</dbReference>
<feature type="domain" description="Acyltransferase 3" evidence="2">
    <location>
        <begin position="9"/>
        <end position="335"/>
    </location>
</feature>
<dbReference type="Proteomes" id="UP000664844">
    <property type="component" value="Unassembled WGS sequence"/>
</dbReference>
<keyword evidence="1" id="KW-1133">Transmembrane helix</keyword>
<keyword evidence="3" id="KW-0808">Transferase</keyword>
<feature type="transmembrane region" description="Helical" evidence="1">
    <location>
        <begin position="85"/>
        <end position="102"/>
    </location>
</feature>
<feature type="transmembrane region" description="Helical" evidence="1">
    <location>
        <begin position="224"/>
        <end position="242"/>
    </location>
</feature>
<dbReference type="RefSeq" id="WP_207088251.1">
    <property type="nucleotide sequence ID" value="NZ_JAFLQW010000310.1"/>
</dbReference>
<accession>A0ABS3FRK7</accession>
<reference evidence="3 4" key="1">
    <citation type="submission" date="2021-03" db="EMBL/GenBank/DDBJ databases">
        <title>Metabolic Capacity of the Antarctic Cyanobacterium Phormidium pseudopriestleyi that Sustains Oxygenic Photosynthesis in the Presence of Hydrogen Sulfide.</title>
        <authorList>
            <person name="Lumian J.E."/>
            <person name="Jungblut A.D."/>
            <person name="Dillon M.L."/>
            <person name="Hawes I."/>
            <person name="Doran P.T."/>
            <person name="Mackey T.J."/>
            <person name="Dick G.J."/>
            <person name="Grettenberger C.L."/>
            <person name="Sumner D.Y."/>
        </authorList>
    </citation>
    <scope>NUCLEOTIDE SEQUENCE [LARGE SCALE GENOMIC DNA]</scope>
    <source>
        <strain evidence="3 4">FRX01</strain>
    </source>
</reference>
<feature type="transmembrane region" description="Helical" evidence="1">
    <location>
        <begin position="193"/>
        <end position="212"/>
    </location>
</feature>
<evidence type="ECO:0000256" key="1">
    <source>
        <dbReference type="SAM" id="Phobius"/>
    </source>
</evidence>
<keyword evidence="4" id="KW-1185">Reference proteome</keyword>
<gene>
    <name evidence="3" type="ORF">J0895_11605</name>
</gene>
<feature type="transmembrane region" description="Helical" evidence="1">
    <location>
        <begin position="143"/>
        <end position="163"/>
    </location>
</feature>
<comment type="caution">
    <text evidence="3">The sequence shown here is derived from an EMBL/GenBank/DDBJ whole genome shotgun (WGS) entry which is preliminary data.</text>
</comment>
<feature type="transmembrane region" description="Helical" evidence="1">
    <location>
        <begin position="318"/>
        <end position="335"/>
    </location>
</feature>
<dbReference type="GO" id="GO:0016746">
    <property type="term" value="F:acyltransferase activity"/>
    <property type="evidence" value="ECO:0007669"/>
    <property type="project" value="UniProtKB-KW"/>
</dbReference>
<sequence>MGERFYFPKLDAIRGAACFYILIHNFIYGLYGLELVPYSIKLIFSAGQEAVIVFFILSGFLVRISLFRQPKLSFRKYLIKRFRRIYFPLIISMLLSVMILAWNGTLLQKLSWVDIIGNFLLLQDFGSVKPGTWFYPFLGNLPLWSLSYEWWFYMMFYPLIHWVVNPTQRIYYILLFSAASYGSYVLLPNQISLICSYFIVGWVGVEMANLFLKDRTFTFENMRPILLSLLGMVLISLIPLLGESEFKPGYYPFLMFRHFLAAFLLLAGGLYWYRHKLIYFNHILGCFSILAPISYGIYIFSYPILVQWGLNSSLPKNWAFYGLNLIILIGLAYLTERKWQPAIARWIK</sequence>
<feature type="transmembrane region" description="Helical" evidence="1">
    <location>
        <begin position="254"/>
        <end position="273"/>
    </location>
</feature>
<feature type="transmembrane region" description="Helical" evidence="1">
    <location>
        <begin position="12"/>
        <end position="31"/>
    </location>
</feature>
<keyword evidence="3" id="KW-0012">Acyltransferase</keyword>
<organism evidence="3 4">
    <name type="scientific">Phormidium pseudopriestleyi FRX01</name>
    <dbReference type="NCBI Taxonomy" id="1759528"/>
    <lineage>
        <taxon>Bacteria</taxon>
        <taxon>Bacillati</taxon>
        <taxon>Cyanobacteriota</taxon>
        <taxon>Cyanophyceae</taxon>
        <taxon>Oscillatoriophycideae</taxon>
        <taxon>Oscillatoriales</taxon>
        <taxon>Oscillatoriaceae</taxon>
        <taxon>Phormidium</taxon>
    </lineage>
</organism>
<evidence type="ECO:0000313" key="3">
    <source>
        <dbReference type="EMBL" id="MBO0349743.1"/>
    </source>
</evidence>
<proteinExistence type="predicted"/>
<feature type="transmembrane region" description="Helical" evidence="1">
    <location>
        <begin position="43"/>
        <end position="64"/>
    </location>
</feature>
<keyword evidence="1" id="KW-0472">Membrane</keyword>
<dbReference type="Pfam" id="PF01757">
    <property type="entry name" value="Acyl_transf_3"/>
    <property type="match status" value="1"/>
</dbReference>
<dbReference type="PANTHER" id="PTHR23028">
    <property type="entry name" value="ACETYLTRANSFERASE"/>
    <property type="match status" value="1"/>
</dbReference>
<evidence type="ECO:0000313" key="4">
    <source>
        <dbReference type="Proteomes" id="UP000664844"/>
    </source>
</evidence>
<protein>
    <submittedName>
        <fullName evidence="3">Acyltransferase</fullName>
    </submittedName>
</protein>
<name>A0ABS3FRK7_9CYAN</name>
<dbReference type="InterPro" id="IPR002656">
    <property type="entry name" value="Acyl_transf_3_dom"/>
</dbReference>
<feature type="transmembrane region" description="Helical" evidence="1">
    <location>
        <begin position="170"/>
        <end position="187"/>
    </location>
</feature>
<dbReference type="PANTHER" id="PTHR23028:SF53">
    <property type="entry name" value="ACYL_TRANSF_3 DOMAIN-CONTAINING PROTEIN"/>
    <property type="match status" value="1"/>
</dbReference>
<evidence type="ECO:0000259" key="2">
    <source>
        <dbReference type="Pfam" id="PF01757"/>
    </source>
</evidence>
<dbReference type="EMBL" id="JAFLQW010000310">
    <property type="protein sequence ID" value="MBO0349743.1"/>
    <property type="molecule type" value="Genomic_DNA"/>
</dbReference>